<protein>
    <submittedName>
        <fullName evidence="5">Unannotated protein</fullName>
    </submittedName>
</protein>
<feature type="domain" description="D-isomer specific 2-hydroxyacid dehydrogenase NAD-binding" evidence="1">
    <location>
        <begin position="141"/>
        <end position="223"/>
    </location>
</feature>
<dbReference type="Pfam" id="PF16924">
    <property type="entry name" value="DpaA_N"/>
    <property type="match status" value="1"/>
</dbReference>
<dbReference type="SUPFAM" id="SSF51735">
    <property type="entry name" value="NAD(P)-binding Rossmann-fold domains"/>
    <property type="match status" value="1"/>
</dbReference>
<dbReference type="EMBL" id="CAEZWK010000005">
    <property type="protein sequence ID" value="CAB4648702.1"/>
    <property type="molecule type" value="Genomic_DNA"/>
</dbReference>
<evidence type="ECO:0000313" key="3">
    <source>
        <dbReference type="EMBL" id="CAB4630605.1"/>
    </source>
</evidence>
<dbReference type="InterPro" id="IPR031629">
    <property type="entry name" value="DpaA_N"/>
</dbReference>
<dbReference type="EMBL" id="CAEZWF010000004">
    <property type="protein sequence ID" value="CAB4647210.1"/>
    <property type="molecule type" value="Genomic_DNA"/>
</dbReference>
<organism evidence="5">
    <name type="scientific">freshwater metagenome</name>
    <dbReference type="NCBI Taxonomy" id="449393"/>
    <lineage>
        <taxon>unclassified sequences</taxon>
        <taxon>metagenomes</taxon>
        <taxon>ecological metagenomes</taxon>
    </lineage>
</organism>
<evidence type="ECO:0000313" key="6">
    <source>
        <dbReference type="EMBL" id="CAB4648702.1"/>
    </source>
</evidence>
<feature type="domain" description="Dipicolinate synthase subunit A N-terminal" evidence="2">
    <location>
        <begin position="6"/>
        <end position="119"/>
    </location>
</feature>
<evidence type="ECO:0000313" key="4">
    <source>
        <dbReference type="EMBL" id="CAB4636340.1"/>
    </source>
</evidence>
<dbReference type="Gene3D" id="3.40.50.720">
    <property type="entry name" value="NAD(P)-binding Rossmann-like Domain"/>
    <property type="match status" value="1"/>
</dbReference>
<dbReference type="InterPro" id="IPR036291">
    <property type="entry name" value="NAD(P)-bd_dom_sf"/>
</dbReference>
<dbReference type="InterPro" id="IPR006140">
    <property type="entry name" value="D-isomer_DH_NAD-bd"/>
</dbReference>
<sequence>MPKRVIAILGGDARELRVAERLIDMGHEVRIYGLEKLPNPPVPYSATAQDAVAGAHWVIAPAPGISGDAIFSPFAAQTPILLVEDLLKNTKISEGGLILGRSSASMTEASKNLKFRIIESKDERHLAVANSNTVAEGLLKQLIEKTDKTLREYTFSVLGYGATGVAITDVLLGLKAKVIVATRNKVGQERARQVGATAYDWEQRLEAMINSDIVINTAPDTSTIQVADYKKLSGKMIVDIASPPGGMDHDKDADSGLNIVWARGLGNRAPTSTGDIRFGFIKEVLDTYDPF</sequence>
<evidence type="ECO:0000313" key="5">
    <source>
        <dbReference type="EMBL" id="CAB4647210.1"/>
    </source>
</evidence>
<accession>A0A6J6KBQ3</accession>
<dbReference type="EMBL" id="CAEZVW010000004">
    <property type="protein sequence ID" value="CAB4636340.1"/>
    <property type="molecule type" value="Genomic_DNA"/>
</dbReference>
<dbReference type="GO" id="GO:0051287">
    <property type="term" value="F:NAD binding"/>
    <property type="evidence" value="ECO:0007669"/>
    <property type="project" value="InterPro"/>
</dbReference>
<proteinExistence type="predicted"/>
<gene>
    <name evidence="3" type="ORF">UFOPK2046_00341</name>
    <name evidence="4" type="ORF">UFOPK2157_00235</name>
    <name evidence="5" type="ORF">UFOPK2228_00330</name>
    <name evidence="6" type="ORF">UFOPK2245_00406</name>
</gene>
<dbReference type="EMBL" id="CAEZVP010000041">
    <property type="protein sequence ID" value="CAB4630605.1"/>
    <property type="molecule type" value="Genomic_DNA"/>
</dbReference>
<dbReference type="Pfam" id="PF02826">
    <property type="entry name" value="2-Hacid_dh_C"/>
    <property type="match status" value="1"/>
</dbReference>
<dbReference type="AlphaFoldDB" id="A0A6J6KBQ3"/>
<evidence type="ECO:0000259" key="1">
    <source>
        <dbReference type="Pfam" id="PF02826"/>
    </source>
</evidence>
<name>A0A6J6KBQ3_9ZZZZ</name>
<evidence type="ECO:0000259" key="2">
    <source>
        <dbReference type="Pfam" id="PF16924"/>
    </source>
</evidence>
<reference evidence="5" key="1">
    <citation type="submission" date="2020-05" db="EMBL/GenBank/DDBJ databases">
        <authorList>
            <person name="Chiriac C."/>
            <person name="Salcher M."/>
            <person name="Ghai R."/>
            <person name="Kavagutti S V."/>
        </authorList>
    </citation>
    <scope>NUCLEOTIDE SEQUENCE</scope>
</reference>